<evidence type="ECO:0000313" key="11">
    <source>
        <dbReference type="Proteomes" id="UP001159363"/>
    </source>
</evidence>
<keyword evidence="3" id="KW-0540">Nuclease</keyword>
<dbReference type="Gene3D" id="3.10.10.10">
    <property type="entry name" value="HIV Type 1 Reverse Transcriptase, subunit A, domain 1"/>
    <property type="match status" value="1"/>
</dbReference>
<proteinExistence type="predicted"/>
<dbReference type="InterPro" id="IPR043502">
    <property type="entry name" value="DNA/RNA_pol_sf"/>
</dbReference>
<feature type="domain" description="Reverse transcriptase RNase H-like" evidence="8">
    <location>
        <begin position="482"/>
        <end position="535"/>
    </location>
</feature>
<sequence length="538" mass="61830">MPFEEQGYGIPLEDFVVAEVNISGSASVAAMVTSNRPSCERKNLCIDSISHKTIVEEWMAKIEVMNFHFLKFKLDTGVQASLIPVKLFQRLNVSIKRLLRSNVRLVNYLEEKYPFWKNATLNIWSGKWKLFSPKTRDSNLVDLISMYSQCFEGICELLDHTEVGCQEAIASCSSQCCCCSQGTIEARIKQVSNEGIIAKVEKPTEWDNSLVMIHKHDNNLRICLDAVYLNDALMTTFSLVYISADYISSDRCWLLLCFVCVTRIKLHESSTNYRTCITHWGRYKFLRLPYGICSAPEVFHSKFSEVFEVLPGGLMYTDDIIFWGTSKEEYDEHLKAVMERALKNSVRFDKLKCINGFKQVRHMGHIVSARGIHPDAIHMDAIHSMDVPTCKKDVERFLGAITYLSKFLPNIAYAMAPLNVLLRKDVTWHWEHEQEVAFTKLKDLLCTMPVLKYYDVNKPAILSVGASQTGIGAVLLHDRTMVCPKEMLAIVFGAEHFYQYIYNKRVVVETDHKLLVNIFKKHIVDCLARLQRMRLWQQ</sequence>
<dbReference type="InterPro" id="IPR050951">
    <property type="entry name" value="Retrovirus_Pol_polyprotein"/>
</dbReference>
<dbReference type="Pfam" id="PF17917">
    <property type="entry name" value="RT_RNaseH"/>
    <property type="match status" value="1"/>
</dbReference>
<evidence type="ECO:0000256" key="6">
    <source>
        <dbReference type="ARBA" id="ARBA00022918"/>
    </source>
</evidence>
<dbReference type="PANTHER" id="PTHR37984">
    <property type="entry name" value="PROTEIN CBG26694"/>
    <property type="match status" value="1"/>
</dbReference>
<keyword evidence="6" id="KW-0695">RNA-directed DNA polymerase</keyword>
<keyword evidence="4" id="KW-0255">Endonuclease</keyword>
<dbReference type="InterPro" id="IPR041373">
    <property type="entry name" value="RT_RNaseH"/>
</dbReference>
<reference evidence="10 11" key="1">
    <citation type="submission" date="2023-02" db="EMBL/GenBank/DDBJ databases">
        <title>LHISI_Scaffold_Assembly.</title>
        <authorList>
            <person name="Stuart O.P."/>
            <person name="Cleave R."/>
            <person name="Magrath M.J.L."/>
            <person name="Mikheyev A.S."/>
        </authorList>
    </citation>
    <scope>NUCLEOTIDE SEQUENCE [LARGE SCALE GENOMIC DNA]</scope>
    <source>
        <strain evidence="10">Daus_M_001</strain>
        <tissue evidence="10">Leg muscle</tissue>
    </source>
</reference>
<evidence type="ECO:0000256" key="4">
    <source>
        <dbReference type="ARBA" id="ARBA00022759"/>
    </source>
</evidence>
<evidence type="ECO:0000259" key="8">
    <source>
        <dbReference type="Pfam" id="PF17917"/>
    </source>
</evidence>
<accession>A0ABQ9HBM6</accession>
<evidence type="ECO:0000256" key="1">
    <source>
        <dbReference type="ARBA" id="ARBA00022679"/>
    </source>
</evidence>
<evidence type="ECO:0000256" key="7">
    <source>
        <dbReference type="ARBA" id="ARBA00023268"/>
    </source>
</evidence>
<evidence type="ECO:0000256" key="5">
    <source>
        <dbReference type="ARBA" id="ARBA00022801"/>
    </source>
</evidence>
<evidence type="ECO:0000259" key="9">
    <source>
        <dbReference type="Pfam" id="PF17919"/>
    </source>
</evidence>
<dbReference type="Gene3D" id="3.30.70.270">
    <property type="match status" value="2"/>
</dbReference>
<feature type="domain" description="Reverse transcriptase/retrotransposon-derived protein RNase H-like" evidence="9">
    <location>
        <begin position="430"/>
        <end position="478"/>
    </location>
</feature>
<keyword evidence="5" id="KW-0378">Hydrolase</keyword>
<dbReference type="Proteomes" id="UP001159363">
    <property type="component" value="Chromosome 5"/>
</dbReference>
<dbReference type="SUPFAM" id="SSF56672">
    <property type="entry name" value="DNA/RNA polymerases"/>
    <property type="match status" value="1"/>
</dbReference>
<dbReference type="InterPro" id="IPR043128">
    <property type="entry name" value="Rev_trsase/Diguanyl_cyclase"/>
</dbReference>
<keyword evidence="11" id="KW-1185">Reference proteome</keyword>
<protein>
    <recommendedName>
        <fullName evidence="12">Reverse transcriptase/retrotransposon-derived protein RNase H-like domain-containing protein</fullName>
    </recommendedName>
</protein>
<evidence type="ECO:0000313" key="10">
    <source>
        <dbReference type="EMBL" id="KAJ8881679.1"/>
    </source>
</evidence>
<keyword evidence="2" id="KW-0548">Nucleotidyltransferase</keyword>
<evidence type="ECO:0008006" key="12">
    <source>
        <dbReference type="Google" id="ProtNLM"/>
    </source>
</evidence>
<comment type="caution">
    <text evidence="10">The sequence shown here is derived from an EMBL/GenBank/DDBJ whole genome shotgun (WGS) entry which is preliminary data.</text>
</comment>
<keyword evidence="7" id="KW-0511">Multifunctional enzyme</keyword>
<name>A0ABQ9HBM6_9NEOP</name>
<dbReference type="EMBL" id="JARBHB010000006">
    <property type="protein sequence ID" value="KAJ8881679.1"/>
    <property type="molecule type" value="Genomic_DNA"/>
</dbReference>
<evidence type="ECO:0000256" key="3">
    <source>
        <dbReference type="ARBA" id="ARBA00022722"/>
    </source>
</evidence>
<gene>
    <name evidence="10" type="ORF">PR048_018165</name>
</gene>
<keyword evidence="1" id="KW-0808">Transferase</keyword>
<dbReference type="PANTHER" id="PTHR37984:SF5">
    <property type="entry name" value="PROTEIN NYNRIN-LIKE"/>
    <property type="match status" value="1"/>
</dbReference>
<dbReference type="InterPro" id="IPR041577">
    <property type="entry name" value="RT_RNaseH_2"/>
</dbReference>
<organism evidence="10 11">
    <name type="scientific">Dryococelus australis</name>
    <dbReference type="NCBI Taxonomy" id="614101"/>
    <lineage>
        <taxon>Eukaryota</taxon>
        <taxon>Metazoa</taxon>
        <taxon>Ecdysozoa</taxon>
        <taxon>Arthropoda</taxon>
        <taxon>Hexapoda</taxon>
        <taxon>Insecta</taxon>
        <taxon>Pterygota</taxon>
        <taxon>Neoptera</taxon>
        <taxon>Polyneoptera</taxon>
        <taxon>Phasmatodea</taxon>
        <taxon>Verophasmatodea</taxon>
        <taxon>Anareolatae</taxon>
        <taxon>Phasmatidae</taxon>
        <taxon>Eurycanthinae</taxon>
        <taxon>Dryococelus</taxon>
    </lineage>
</organism>
<dbReference type="Pfam" id="PF17919">
    <property type="entry name" value="RT_RNaseH_2"/>
    <property type="match status" value="1"/>
</dbReference>
<evidence type="ECO:0000256" key="2">
    <source>
        <dbReference type="ARBA" id="ARBA00022695"/>
    </source>
</evidence>